<dbReference type="AlphaFoldDB" id="A0A6A6R8Q5"/>
<evidence type="ECO:0000259" key="2">
    <source>
        <dbReference type="PROSITE" id="PS51782"/>
    </source>
</evidence>
<dbReference type="Proteomes" id="UP000799750">
    <property type="component" value="Unassembled WGS sequence"/>
</dbReference>
<dbReference type="InterPro" id="IPR018392">
    <property type="entry name" value="LysM"/>
</dbReference>
<keyword evidence="4" id="KW-1185">Reference proteome</keyword>
<evidence type="ECO:0000256" key="1">
    <source>
        <dbReference type="SAM" id="MobiDB-lite"/>
    </source>
</evidence>
<dbReference type="OrthoDB" id="5985073at2759"/>
<dbReference type="EMBL" id="MU004182">
    <property type="protein sequence ID" value="KAF2501098.1"/>
    <property type="molecule type" value="Genomic_DNA"/>
</dbReference>
<organism evidence="3 4">
    <name type="scientific">Lophium mytilinum</name>
    <dbReference type="NCBI Taxonomy" id="390894"/>
    <lineage>
        <taxon>Eukaryota</taxon>
        <taxon>Fungi</taxon>
        <taxon>Dikarya</taxon>
        <taxon>Ascomycota</taxon>
        <taxon>Pezizomycotina</taxon>
        <taxon>Dothideomycetes</taxon>
        <taxon>Pleosporomycetidae</taxon>
        <taxon>Mytilinidiales</taxon>
        <taxon>Mytilinidiaceae</taxon>
        <taxon>Lophium</taxon>
    </lineage>
</organism>
<evidence type="ECO:0000313" key="3">
    <source>
        <dbReference type="EMBL" id="KAF2501098.1"/>
    </source>
</evidence>
<dbReference type="InterPro" id="IPR036779">
    <property type="entry name" value="LysM_dom_sf"/>
</dbReference>
<feature type="region of interest" description="Disordered" evidence="1">
    <location>
        <begin position="202"/>
        <end position="264"/>
    </location>
</feature>
<reference evidence="3" key="1">
    <citation type="journal article" date="2020" name="Stud. Mycol.">
        <title>101 Dothideomycetes genomes: a test case for predicting lifestyles and emergence of pathogens.</title>
        <authorList>
            <person name="Haridas S."/>
            <person name="Albert R."/>
            <person name="Binder M."/>
            <person name="Bloem J."/>
            <person name="Labutti K."/>
            <person name="Salamov A."/>
            <person name="Andreopoulos B."/>
            <person name="Baker S."/>
            <person name="Barry K."/>
            <person name="Bills G."/>
            <person name="Bluhm B."/>
            <person name="Cannon C."/>
            <person name="Castanera R."/>
            <person name="Culley D."/>
            <person name="Daum C."/>
            <person name="Ezra D."/>
            <person name="Gonzalez J."/>
            <person name="Henrissat B."/>
            <person name="Kuo A."/>
            <person name="Liang C."/>
            <person name="Lipzen A."/>
            <person name="Lutzoni F."/>
            <person name="Magnuson J."/>
            <person name="Mondo S."/>
            <person name="Nolan M."/>
            <person name="Ohm R."/>
            <person name="Pangilinan J."/>
            <person name="Park H.-J."/>
            <person name="Ramirez L."/>
            <person name="Alfaro M."/>
            <person name="Sun H."/>
            <person name="Tritt A."/>
            <person name="Yoshinaga Y."/>
            <person name="Zwiers L.-H."/>
            <person name="Turgeon B."/>
            <person name="Goodwin S."/>
            <person name="Spatafora J."/>
            <person name="Crous P."/>
            <person name="Grigoriev I."/>
        </authorList>
    </citation>
    <scope>NUCLEOTIDE SEQUENCE</scope>
    <source>
        <strain evidence="3">CBS 269.34</strain>
    </source>
</reference>
<feature type="domain" description="LysM" evidence="2">
    <location>
        <begin position="358"/>
        <end position="406"/>
    </location>
</feature>
<dbReference type="PROSITE" id="PS51782">
    <property type="entry name" value="LYSM"/>
    <property type="match status" value="1"/>
</dbReference>
<accession>A0A6A6R8Q5</accession>
<sequence length="419" mass="43288">MSESPRCPVSNAVVAALGAAATPYCSSFLSISTQTYTDVVESYFTVSSTETAFVDSTVTVTADPTTATSFETTTAMTCTAAAVTSIVPRGAPALKTIIITATTTICPCTAKTSSEAPCSESAYHGPSGYSDSIFAYTAIDTSSSEMSTSTPCSDSVYHSISTSAASYGTSVPSYMSVLSSSTYDYAHNSSSTVYGTTAYSSGVTSYTPEPSSSPSSESSVTSGSFSFSPETSTSTGSSTSSSESPITSDTSTTLPTPTPTGSELLTTIGDRDLTSACNCLHIETPVLTVESTTYSTTTIDTTEWITPTITETPTITATSTITSTSTIECSPSSTPEPSVVTVTLPSPIQGDFATNCDSFATPDSGAYCSLFATEQGITLAELETWNLVLQGDGCATSFWYGYYYCVGVSSTPVTYISDN</sequence>
<gene>
    <name evidence="3" type="ORF">BU16DRAFT_577346</name>
</gene>
<feature type="compositionally biased region" description="Low complexity" evidence="1">
    <location>
        <begin position="204"/>
        <end position="264"/>
    </location>
</feature>
<dbReference type="Gene3D" id="3.10.350.10">
    <property type="entry name" value="LysM domain"/>
    <property type="match status" value="1"/>
</dbReference>
<evidence type="ECO:0000313" key="4">
    <source>
        <dbReference type="Proteomes" id="UP000799750"/>
    </source>
</evidence>
<proteinExistence type="predicted"/>
<name>A0A6A6R8Q5_9PEZI</name>
<protein>
    <recommendedName>
        <fullName evidence="2">LysM domain-containing protein</fullName>
    </recommendedName>
</protein>